<feature type="compositionally biased region" description="Basic and acidic residues" evidence="6">
    <location>
        <begin position="98"/>
        <end position="144"/>
    </location>
</feature>
<dbReference type="InterPro" id="IPR001623">
    <property type="entry name" value="DnaJ_domain"/>
</dbReference>
<evidence type="ECO:0000256" key="3">
    <source>
        <dbReference type="ARBA" id="ARBA00022490"/>
    </source>
</evidence>
<dbReference type="InterPro" id="IPR036869">
    <property type="entry name" value="J_dom_sf"/>
</dbReference>
<feature type="compositionally biased region" description="Low complexity" evidence="6">
    <location>
        <begin position="234"/>
        <end position="250"/>
    </location>
</feature>
<dbReference type="Gene3D" id="1.10.287.110">
    <property type="entry name" value="DnaJ domain"/>
    <property type="match status" value="1"/>
</dbReference>
<accession>A0A177TMJ4</accession>
<dbReference type="GO" id="GO:0005681">
    <property type="term" value="C:spliceosomal complex"/>
    <property type="evidence" value="ECO:0007669"/>
    <property type="project" value="TreeGrafter"/>
</dbReference>
<dbReference type="AlphaFoldDB" id="A0A177TMJ4"/>
<dbReference type="GO" id="GO:0000390">
    <property type="term" value="P:spliceosomal complex disassembly"/>
    <property type="evidence" value="ECO:0007669"/>
    <property type="project" value="TreeGrafter"/>
</dbReference>
<dbReference type="SUPFAM" id="SSF46565">
    <property type="entry name" value="Chaperone J-domain"/>
    <property type="match status" value="1"/>
</dbReference>
<dbReference type="GO" id="GO:0005737">
    <property type="term" value="C:cytoplasm"/>
    <property type="evidence" value="ECO:0007669"/>
    <property type="project" value="UniProtKB-SubCell"/>
</dbReference>
<reference evidence="7" key="2">
    <citation type="journal article" date="2019" name="IMA Fungus">
        <title>Genome sequencing and comparison of five Tilletia species to identify candidate genes for the detection of regulated species infecting wheat.</title>
        <authorList>
            <person name="Nguyen H.D.T."/>
            <person name="Sultana T."/>
            <person name="Kesanakurti P."/>
            <person name="Hambleton S."/>
        </authorList>
    </citation>
    <scope>NUCLEOTIDE SEQUENCE</scope>
    <source>
        <strain evidence="7">DAOMC 236416</strain>
    </source>
</reference>
<keyword evidence="5" id="KW-0539">Nucleus</keyword>
<evidence type="ECO:0000313" key="7">
    <source>
        <dbReference type="EMBL" id="KAE8260108.1"/>
    </source>
</evidence>
<evidence type="ECO:0000256" key="5">
    <source>
        <dbReference type="ARBA" id="ARBA00023242"/>
    </source>
</evidence>
<keyword evidence="3" id="KW-0963">Cytoplasm</keyword>
<keyword evidence="8" id="KW-1185">Reference proteome</keyword>
<dbReference type="PANTHER" id="PTHR44313">
    <property type="entry name" value="DNAJ HOMOLOG SUBFAMILY C MEMBER 17"/>
    <property type="match status" value="1"/>
</dbReference>
<dbReference type="PROSITE" id="PS50076">
    <property type="entry name" value="DNAJ_2"/>
    <property type="match status" value="1"/>
</dbReference>
<feature type="compositionally biased region" description="Basic and acidic residues" evidence="6">
    <location>
        <begin position="257"/>
        <end position="267"/>
    </location>
</feature>
<dbReference type="CDD" id="cd06257">
    <property type="entry name" value="DnaJ"/>
    <property type="match status" value="1"/>
</dbReference>
<dbReference type="InterPro" id="IPR052094">
    <property type="entry name" value="Pre-mRNA-splicing_ERAD"/>
</dbReference>
<dbReference type="Proteomes" id="UP000077521">
    <property type="component" value="Unassembled WGS sequence"/>
</dbReference>
<proteinExistence type="predicted"/>
<organism evidence="7 8">
    <name type="scientific">Tilletia indica</name>
    <dbReference type="NCBI Taxonomy" id="43049"/>
    <lineage>
        <taxon>Eukaryota</taxon>
        <taxon>Fungi</taxon>
        <taxon>Dikarya</taxon>
        <taxon>Basidiomycota</taxon>
        <taxon>Ustilaginomycotina</taxon>
        <taxon>Exobasidiomycetes</taxon>
        <taxon>Tilletiales</taxon>
        <taxon>Tilletiaceae</taxon>
        <taxon>Tilletia</taxon>
    </lineage>
</organism>
<gene>
    <name evidence="7" type="ORF">A4X13_0g564</name>
</gene>
<evidence type="ECO:0000256" key="6">
    <source>
        <dbReference type="SAM" id="MobiDB-lite"/>
    </source>
</evidence>
<dbReference type="SMART" id="SM00271">
    <property type="entry name" value="DnaJ"/>
    <property type="match status" value="1"/>
</dbReference>
<reference evidence="7" key="1">
    <citation type="submission" date="2016-04" db="EMBL/GenBank/DDBJ databases">
        <authorList>
            <person name="Nguyen H.D."/>
            <person name="Samba Siva P."/>
            <person name="Cullis J."/>
            <person name="Levesque C.A."/>
            <person name="Hambleton S."/>
        </authorList>
    </citation>
    <scope>NUCLEOTIDE SEQUENCE</scope>
    <source>
        <strain evidence="7">DAOMC 236416</strain>
    </source>
</reference>
<keyword evidence="4" id="KW-0143">Chaperone</keyword>
<feature type="compositionally biased region" description="Low complexity" evidence="6">
    <location>
        <begin position="145"/>
        <end position="159"/>
    </location>
</feature>
<dbReference type="EMBL" id="LWDF02000018">
    <property type="protein sequence ID" value="KAE8260108.1"/>
    <property type="molecule type" value="Genomic_DNA"/>
</dbReference>
<evidence type="ECO:0000256" key="4">
    <source>
        <dbReference type="ARBA" id="ARBA00023186"/>
    </source>
</evidence>
<sequence length="267" mass="28749">MSAQPSSSSLLTHFKVLGLAPTATESEIKKSYRKLAIKLHPDKNPHLDPELASSRFHPIQLAYDTLLDPAARAVASEAARDEVAREERMAAFSGKRKSAAEELEREEGFAREKRRREGVVREERESKLARLKEEGRRKVEERESAVASAASVGSEVGGESSKRREDLHTSGSVPTASERERAAAGTTSSQNRRPPSTSTTDSNEDAASRTKANLGKSNAPAPVFSFKTFAAFPSASARTSSGSGAGAAPPKFSFQPGKKDSREPVGR</sequence>
<dbReference type="PRINTS" id="PR00625">
    <property type="entry name" value="JDOMAIN"/>
</dbReference>
<evidence type="ECO:0000256" key="1">
    <source>
        <dbReference type="ARBA" id="ARBA00004123"/>
    </source>
</evidence>
<evidence type="ECO:0000313" key="8">
    <source>
        <dbReference type="Proteomes" id="UP000077521"/>
    </source>
</evidence>
<dbReference type="Pfam" id="PF00226">
    <property type="entry name" value="DnaJ"/>
    <property type="match status" value="1"/>
</dbReference>
<protein>
    <submittedName>
        <fullName evidence="7">Uncharacterized protein</fullName>
    </submittedName>
</protein>
<feature type="region of interest" description="Disordered" evidence="6">
    <location>
        <begin position="234"/>
        <end position="267"/>
    </location>
</feature>
<dbReference type="PANTHER" id="PTHR44313:SF1">
    <property type="entry name" value="DNAJ HOMOLOG SUBFAMILY C MEMBER 17"/>
    <property type="match status" value="1"/>
</dbReference>
<name>A0A177TMJ4_9BASI</name>
<feature type="region of interest" description="Disordered" evidence="6">
    <location>
        <begin position="80"/>
        <end position="221"/>
    </location>
</feature>
<feature type="compositionally biased region" description="Polar residues" evidence="6">
    <location>
        <begin position="185"/>
        <end position="201"/>
    </location>
</feature>
<evidence type="ECO:0000256" key="2">
    <source>
        <dbReference type="ARBA" id="ARBA00004496"/>
    </source>
</evidence>
<comment type="subcellular location">
    <subcellularLocation>
        <location evidence="2">Cytoplasm</location>
    </subcellularLocation>
    <subcellularLocation>
        <location evidence="1">Nucleus</location>
    </subcellularLocation>
</comment>
<comment type="caution">
    <text evidence="7">The sequence shown here is derived from an EMBL/GenBank/DDBJ whole genome shotgun (WGS) entry which is preliminary data.</text>
</comment>
<feature type="compositionally biased region" description="Basic and acidic residues" evidence="6">
    <location>
        <begin position="80"/>
        <end position="89"/>
    </location>
</feature>